<name>A0A6J5UIR3_PRUAR</name>
<dbReference type="AlphaFoldDB" id="A0A6J5UIR3"/>
<dbReference type="EMBL" id="CAEKDK010000003">
    <property type="protein sequence ID" value="CAB4275194.1"/>
    <property type="molecule type" value="Genomic_DNA"/>
</dbReference>
<sequence length="76" mass="8231">MALVNKCPTKSPEALAHLPDTDMQLGEANSKLIVINKLITITITIMISQSSLTWQMHPLLDHMGITLVAFILSCGG</sequence>
<protein>
    <submittedName>
        <fullName evidence="1">Uncharacterized protein</fullName>
    </submittedName>
</protein>
<evidence type="ECO:0000313" key="1">
    <source>
        <dbReference type="EMBL" id="CAB4275194.1"/>
    </source>
</evidence>
<organism evidence="1 2">
    <name type="scientific">Prunus armeniaca</name>
    <name type="common">Apricot</name>
    <name type="synonym">Armeniaca vulgaris</name>
    <dbReference type="NCBI Taxonomy" id="36596"/>
    <lineage>
        <taxon>Eukaryota</taxon>
        <taxon>Viridiplantae</taxon>
        <taxon>Streptophyta</taxon>
        <taxon>Embryophyta</taxon>
        <taxon>Tracheophyta</taxon>
        <taxon>Spermatophyta</taxon>
        <taxon>Magnoliopsida</taxon>
        <taxon>eudicotyledons</taxon>
        <taxon>Gunneridae</taxon>
        <taxon>Pentapetalae</taxon>
        <taxon>rosids</taxon>
        <taxon>fabids</taxon>
        <taxon>Rosales</taxon>
        <taxon>Rosaceae</taxon>
        <taxon>Amygdaloideae</taxon>
        <taxon>Amygdaleae</taxon>
        <taxon>Prunus</taxon>
    </lineage>
</organism>
<evidence type="ECO:0000313" key="2">
    <source>
        <dbReference type="Proteomes" id="UP000507222"/>
    </source>
</evidence>
<gene>
    <name evidence="1" type="ORF">CURHAP_LOCUS23994</name>
</gene>
<reference evidence="1 2" key="1">
    <citation type="submission" date="2020-05" db="EMBL/GenBank/DDBJ databases">
        <authorList>
            <person name="Campoy J."/>
            <person name="Schneeberger K."/>
            <person name="Spophaly S."/>
        </authorList>
    </citation>
    <scope>NUCLEOTIDE SEQUENCE [LARGE SCALE GENOMIC DNA]</scope>
    <source>
        <strain evidence="1">PruArmRojPasFocal</strain>
    </source>
</reference>
<accession>A0A6J5UIR3</accession>
<proteinExistence type="predicted"/>
<dbReference type="Proteomes" id="UP000507222">
    <property type="component" value="Unassembled WGS sequence"/>
</dbReference>